<feature type="transmembrane region" description="Helical" evidence="1">
    <location>
        <begin position="111"/>
        <end position="132"/>
    </location>
</feature>
<proteinExistence type="predicted"/>
<dbReference type="eggNOG" id="COG0671">
    <property type="taxonomic scope" value="Bacteria"/>
</dbReference>
<dbReference type="Pfam" id="PF01569">
    <property type="entry name" value="PAP2"/>
    <property type="match status" value="1"/>
</dbReference>
<dbReference type="PATRIC" id="fig|880071.3.peg.1047"/>
<organism evidence="3 4">
    <name type="scientific">Bernardetia litoralis (strain ATCC 23117 / DSM 6794 / NBRC 15988 / NCIMB 1366 / Fx l1 / Sio-4)</name>
    <name type="common">Flexibacter litoralis</name>
    <dbReference type="NCBI Taxonomy" id="880071"/>
    <lineage>
        <taxon>Bacteria</taxon>
        <taxon>Pseudomonadati</taxon>
        <taxon>Bacteroidota</taxon>
        <taxon>Cytophagia</taxon>
        <taxon>Cytophagales</taxon>
        <taxon>Bernardetiaceae</taxon>
        <taxon>Bernardetia</taxon>
    </lineage>
</organism>
<protein>
    <submittedName>
        <fullName evidence="3">Membrane-associated phospholipid phosphatase</fullName>
    </submittedName>
</protein>
<keyword evidence="1" id="KW-1133">Transmembrane helix</keyword>
<gene>
    <name evidence="3" type="ordered locus">Fleli_1075</name>
</gene>
<dbReference type="PANTHER" id="PTHR14969:SF13">
    <property type="entry name" value="AT30094P"/>
    <property type="match status" value="1"/>
</dbReference>
<feature type="transmembrane region" description="Helical" evidence="1">
    <location>
        <begin position="29"/>
        <end position="51"/>
    </location>
</feature>
<dbReference type="SUPFAM" id="SSF48317">
    <property type="entry name" value="Acid phosphatase/Vanadium-dependent haloperoxidase"/>
    <property type="match status" value="1"/>
</dbReference>
<name>I4AHS8_BERLS</name>
<evidence type="ECO:0000256" key="1">
    <source>
        <dbReference type="SAM" id="Phobius"/>
    </source>
</evidence>
<keyword evidence="1" id="KW-0812">Transmembrane</keyword>
<keyword evidence="4" id="KW-1185">Reference proteome</keyword>
<dbReference type="KEGG" id="fli:Fleli_1075"/>
<dbReference type="AlphaFoldDB" id="I4AHS8"/>
<accession>I4AHS8</accession>
<dbReference type="InterPro" id="IPR036938">
    <property type="entry name" value="PAP2/HPO_sf"/>
</dbReference>
<feature type="transmembrane region" description="Helical" evidence="1">
    <location>
        <begin position="63"/>
        <end position="85"/>
    </location>
</feature>
<dbReference type="HOGENOM" id="CLU_072573_10_0_10"/>
<sequence>MTFIEKLDQLDKQLLLFLNGLHHPFMDDLMWYISLKYTWIPLYLGLVFLFYKLFGMKHFWKIVLGILISVALADQFASGFCKPFFERFRPSHSPEIQNLVYILRDYRGGKYGFISSHASTTFGLSFFVFLSLKRFNEKYNWVKILRYGSLFWAALVAYSRVYLGVHYVGDILAGATAGILIAWFVFWIYNLLEKRFSVPLQKTSDSFLE</sequence>
<evidence type="ECO:0000259" key="2">
    <source>
        <dbReference type="SMART" id="SM00014"/>
    </source>
</evidence>
<dbReference type="OrthoDB" id="9789113at2"/>
<dbReference type="Gene3D" id="1.20.144.10">
    <property type="entry name" value="Phosphatidic acid phosphatase type 2/haloperoxidase"/>
    <property type="match status" value="1"/>
</dbReference>
<evidence type="ECO:0000313" key="4">
    <source>
        <dbReference type="Proteomes" id="UP000006054"/>
    </source>
</evidence>
<keyword evidence="1" id="KW-0472">Membrane</keyword>
<reference evidence="4" key="1">
    <citation type="submission" date="2012-06" db="EMBL/GenBank/DDBJ databases">
        <title>The complete genome of Flexibacter litoralis DSM 6794.</title>
        <authorList>
            <person name="Lucas S."/>
            <person name="Copeland A."/>
            <person name="Lapidus A."/>
            <person name="Glavina del Rio T."/>
            <person name="Dalin E."/>
            <person name="Tice H."/>
            <person name="Bruce D."/>
            <person name="Goodwin L."/>
            <person name="Pitluck S."/>
            <person name="Peters L."/>
            <person name="Ovchinnikova G."/>
            <person name="Lu M."/>
            <person name="Kyrpides N."/>
            <person name="Mavromatis K."/>
            <person name="Ivanova N."/>
            <person name="Brettin T."/>
            <person name="Detter J.C."/>
            <person name="Han C."/>
            <person name="Larimer F."/>
            <person name="Land M."/>
            <person name="Hauser L."/>
            <person name="Markowitz V."/>
            <person name="Cheng J.-F."/>
            <person name="Hugenholtz P."/>
            <person name="Woyke T."/>
            <person name="Wu D."/>
            <person name="Spring S."/>
            <person name="Lang E."/>
            <person name="Kopitz M."/>
            <person name="Brambilla E."/>
            <person name="Klenk H.-P."/>
            <person name="Eisen J.A."/>
        </authorList>
    </citation>
    <scope>NUCLEOTIDE SEQUENCE [LARGE SCALE GENOMIC DNA]</scope>
    <source>
        <strain evidence="4">ATCC 23117 / DSM 6794 / NBRC 15988 / NCIMB 1366 / Sio-4</strain>
    </source>
</reference>
<dbReference type="Proteomes" id="UP000006054">
    <property type="component" value="Chromosome"/>
</dbReference>
<feature type="transmembrane region" description="Helical" evidence="1">
    <location>
        <begin position="144"/>
        <end position="165"/>
    </location>
</feature>
<dbReference type="PANTHER" id="PTHR14969">
    <property type="entry name" value="SPHINGOSINE-1-PHOSPHATE PHOSPHOHYDROLASE"/>
    <property type="match status" value="1"/>
</dbReference>
<dbReference type="SMART" id="SM00014">
    <property type="entry name" value="acidPPc"/>
    <property type="match status" value="1"/>
</dbReference>
<evidence type="ECO:0000313" key="3">
    <source>
        <dbReference type="EMBL" id="AFM03513.1"/>
    </source>
</evidence>
<dbReference type="RefSeq" id="WP_014796971.1">
    <property type="nucleotide sequence ID" value="NC_018018.1"/>
</dbReference>
<dbReference type="EMBL" id="CP003345">
    <property type="protein sequence ID" value="AFM03513.1"/>
    <property type="molecule type" value="Genomic_DNA"/>
</dbReference>
<dbReference type="STRING" id="880071.Fleli_1075"/>
<feature type="domain" description="Phosphatidic acid phosphatase type 2/haloperoxidase" evidence="2">
    <location>
        <begin position="64"/>
        <end position="186"/>
    </location>
</feature>
<feature type="transmembrane region" description="Helical" evidence="1">
    <location>
        <begin position="171"/>
        <end position="192"/>
    </location>
</feature>
<dbReference type="InterPro" id="IPR000326">
    <property type="entry name" value="PAP2/HPO"/>
</dbReference>